<accession>A0A386KDF0</accession>
<evidence type="ECO:0000313" key="2">
    <source>
        <dbReference type="Proteomes" id="UP000267267"/>
    </source>
</evidence>
<dbReference type="Proteomes" id="UP000267267">
    <property type="component" value="Segment"/>
</dbReference>
<reference evidence="1 2" key="1">
    <citation type="submission" date="2018-08" db="EMBL/GenBank/DDBJ databases">
        <authorList>
            <person name="Hellinger R.D."/>
            <person name="Sparks H.E."/>
            <person name="Pedulla M.L."/>
            <person name="Garlena R.A."/>
            <person name="Russell D.A."/>
            <person name="Pope W.H."/>
            <person name="Jacobs-Sera D."/>
            <person name="Hatfull G.F."/>
        </authorList>
    </citation>
    <scope>NUCLEOTIDE SEQUENCE [LARGE SCALE GENOMIC DNA]</scope>
</reference>
<name>A0A386KDF0_9CAUD</name>
<protein>
    <submittedName>
        <fullName evidence="1">Uncharacterized protein</fullName>
    </submittedName>
</protein>
<proteinExistence type="predicted"/>
<sequence>MLCACSWPLLAAQAHAKRLALSRVAPAGWPRSWPLLGAPGVRVLLAALLAGSRIQTE</sequence>
<evidence type="ECO:0000313" key="1">
    <source>
        <dbReference type="EMBL" id="AYD82296.1"/>
    </source>
</evidence>
<organism evidence="1 2">
    <name type="scientific">Mycobacterium phage Wamburgrxpress</name>
    <dbReference type="NCBI Taxonomy" id="2315617"/>
    <lineage>
        <taxon>Viruses</taxon>
        <taxon>Duplodnaviria</taxon>
        <taxon>Heunggongvirae</taxon>
        <taxon>Uroviricota</taxon>
        <taxon>Caudoviricetes</taxon>
        <taxon>Vilmaviridae</taxon>
        <taxon>Lclasvirinae</taxon>
        <taxon>Bronvirus</taxon>
        <taxon>Bronvirus joedirt</taxon>
        <taxon>Mycobacterium virus JoeDirt</taxon>
    </lineage>
</organism>
<gene>
    <name evidence="1" type="primary">132</name>
    <name evidence="1" type="ORF">SEA_WAMBURGRXPRESS_133</name>
</gene>
<dbReference type="EMBL" id="MH744425">
    <property type="protein sequence ID" value="AYD82296.1"/>
    <property type="molecule type" value="Genomic_DNA"/>
</dbReference>